<gene>
    <name evidence="5" type="ORF">C9I47_3130</name>
    <name evidence="6" type="ORF">FKV24_016065</name>
</gene>
<dbReference type="CDD" id="cd03443">
    <property type="entry name" value="PaaI_thioesterase"/>
    <property type="match status" value="1"/>
</dbReference>
<keyword evidence="7" id="KW-1185">Reference proteome</keyword>
<dbReference type="SUPFAM" id="SSF54637">
    <property type="entry name" value="Thioesterase/thiol ester dehydrase-isomerase"/>
    <property type="match status" value="1"/>
</dbReference>
<evidence type="ECO:0000256" key="3">
    <source>
        <dbReference type="SAM" id="MobiDB-lite"/>
    </source>
</evidence>
<dbReference type="EMBL" id="VICD02000279">
    <property type="protein sequence ID" value="KAB8170019.1"/>
    <property type="molecule type" value="Genomic_DNA"/>
</dbReference>
<feature type="region of interest" description="Disordered" evidence="3">
    <location>
        <begin position="1"/>
        <end position="26"/>
    </location>
</feature>
<keyword evidence="2" id="KW-0378">Hydrolase</keyword>
<dbReference type="Pfam" id="PF03061">
    <property type="entry name" value="4HBT"/>
    <property type="match status" value="1"/>
</dbReference>
<dbReference type="Proteomes" id="UP000249447">
    <property type="component" value="Chromosome"/>
</dbReference>
<feature type="domain" description="Thioesterase" evidence="4">
    <location>
        <begin position="71"/>
        <end position="148"/>
    </location>
</feature>
<proteinExistence type="inferred from homology"/>
<evidence type="ECO:0000256" key="1">
    <source>
        <dbReference type="ARBA" id="ARBA00008324"/>
    </source>
</evidence>
<evidence type="ECO:0000313" key="8">
    <source>
        <dbReference type="Proteomes" id="UP000320431"/>
    </source>
</evidence>
<protein>
    <submittedName>
        <fullName evidence="5 6">Thioesterase</fullName>
    </submittedName>
</protein>
<evidence type="ECO:0000313" key="5">
    <source>
        <dbReference type="EMBL" id="AWV08794.1"/>
    </source>
</evidence>
<dbReference type="GO" id="GO:0005829">
    <property type="term" value="C:cytosol"/>
    <property type="evidence" value="ECO:0007669"/>
    <property type="project" value="TreeGrafter"/>
</dbReference>
<dbReference type="GO" id="GO:0061522">
    <property type="term" value="F:1,4-dihydroxy-2-naphthoyl-CoA thioesterase activity"/>
    <property type="evidence" value="ECO:0007669"/>
    <property type="project" value="TreeGrafter"/>
</dbReference>
<name>A0A2U9TD52_9GAMM</name>
<dbReference type="KEGG" id="lmb:C9I47_3130"/>
<evidence type="ECO:0000313" key="6">
    <source>
        <dbReference type="EMBL" id="KAB8170019.1"/>
    </source>
</evidence>
<evidence type="ECO:0000313" key="7">
    <source>
        <dbReference type="Proteomes" id="UP000249447"/>
    </source>
</evidence>
<dbReference type="AlphaFoldDB" id="A0A2U9TD52"/>
<dbReference type="InterPro" id="IPR003736">
    <property type="entry name" value="PAAI_dom"/>
</dbReference>
<evidence type="ECO:0000259" key="4">
    <source>
        <dbReference type="Pfam" id="PF03061"/>
    </source>
</evidence>
<evidence type="ECO:0000256" key="2">
    <source>
        <dbReference type="ARBA" id="ARBA00022801"/>
    </source>
</evidence>
<comment type="similarity">
    <text evidence="1">Belongs to the thioesterase PaaI family.</text>
</comment>
<dbReference type="PANTHER" id="PTHR43240:SF5">
    <property type="entry name" value="1,4-DIHYDROXY-2-NAPHTHOYL-COA THIOESTERASE 1"/>
    <property type="match status" value="1"/>
</dbReference>
<sequence length="160" mass="16676">MSTEPHAASSPASGDRANAAPSPFRPDVSLDQLNALSRGTAMEPLGIVFTEIGHDHLRGTMPVDGRTRQPYGLLHGGASVLLAETLGSSAGGLCVPEGKGVVGIEINANHVRGVREGLVTGTARPLHIGSSTQVWDIRIEDEAGRLVCVSRLTLAVVGRR</sequence>
<dbReference type="EMBL" id="CP029843">
    <property type="protein sequence ID" value="AWV08794.1"/>
    <property type="molecule type" value="Genomic_DNA"/>
</dbReference>
<accession>A0A2U9TD52</accession>
<dbReference type="Proteomes" id="UP000320431">
    <property type="component" value="Unassembled WGS sequence"/>
</dbReference>
<organism evidence="5 7">
    <name type="scientific">Marilutibacter maris</name>
    <dbReference type="NCBI Taxonomy" id="1605891"/>
    <lineage>
        <taxon>Bacteria</taxon>
        <taxon>Pseudomonadati</taxon>
        <taxon>Pseudomonadota</taxon>
        <taxon>Gammaproteobacteria</taxon>
        <taxon>Lysobacterales</taxon>
        <taxon>Lysobacteraceae</taxon>
        <taxon>Marilutibacter</taxon>
    </lineage>
</organism>
<dbReference type="InterPro" id="IPR006683">
    <property type="entry name" value="Thioestr_dom"/>
</dbReference>
<dbReference type="PANTHER" id="PTHR43240">
    <property type="entry name" value="1,4-DIHYDROXY-2-NAPHTHOYL-COA THIOESTERASE 1"/>
    <property type="match status" value="1"/>
</dbReference>
<reference evidence="5 7" key="1">
    <citation type="submission" date="2018-05" db="EMBL/GenBank/DDBJ databases">
        <title>The complete genome of Lysobacter maris HZ9B, a marine bacterium antagonistic against terrestrial plant pathogens.</title>
        <authorList>
            <person name="Zhang X.-Q."/>
        </authorList>
    </citation>
    <scope>NUCLEOTIDE SEQUENCE [LARGE SCALE GENOMIC DNA]</scope>
    <source>
        <strain evidence="5 7">HZ9B</strain>
    </source>
</reference>
<reference evidence="6 8" key="2">
    <citation type="submission" date="2019-10" db="EMBL/GenBank/DDBJ databases">
        <title>Lysobacter alkalisoli sp. nov., isolated from saline-alkaline soil.</title>
        <authorList>
            <person name="Sun J.-Q."/>
        </authorList>
    </citation>
    <scope>NUCLEOTIDE SEQUENCE [LARGE SCALE GENOMIC DNA]</scope>
    <source>
        <strain evidence="6 8">KCTC 42381</strain>
    </source>
</reference>
<dbReference type="Gene3D" id="3.10.129.10">
    <property type="entry name" value="Hotdog Thioesterase"/>
    <property type="match status" value="1"/>
</dbReference>
<dbReference type="OrthoDB" id="9798208at2"/>
<dbReference type="NCBIfam" id="TIGR00369">
    <property type="entry name" value="unchar_dom_1"/>
    <property type="match status" value="1"/>
</dbReference>
<dbReference type="InterPro" id="IPR029069">
    <property type="entry name" value="HotDog_dom_sf"/>
</dbReference>